<evidence type="ECO:0000313" key="2">
    <source>
        <dbReference type="EMBL" id="QCD66244.1"/>
    </source>
</evidence>
<feature type="transmembrane region" description="Helical" evidence="1">
    <location>
        <begin position="12"/>
        <end position="32"/>
    </location>
</feature>
<dbReference type="KEGG" id="halz:E5139_11530"/>
<dbReference type="EMBL" id="CP039375">
    <property type="protein sequence ID" value="QCD66244.1"/>
    <property type="molecule type" value="Genomic_DNA"/>
</dbReference>
<feature type="transmembrane region" description="Helical" evidence="1">
    <location>
        <begin position="340"/>
        <end position="361"/>
    </location>
</feature>
<sequence>MSPPRVSRWSRRFVGAGAAALVAWAVLAPLGVGRRPAVVLLLYGFVLHTVFGKSYALIPSYFDRTLATPRAPAVQFPLSVVGVVALAAGTRPGVPGVVSTVGAAAWFAGVLVWLGALGWTVRDNLTGRETATGDHQSDRRPIDRVSNAAVPFVAGYLSVGSYALFAGAVGLPAPLGGVPARISHLLGAGGAALLVFAVGFRLFPRFLVAHPPRALVLVVLGAGSVGPALLATGLDGGPFLVVGAILEAVAILGFALAYGLLYRRSDRTRVGLRAVLAGVAAGVVAVGLATHLVFVGRAPAVVTLHYQFALVGFLGLTIVGAALQFYPPSVGVWPGSNDRTALASVSLLAAGLLCQLAGLVVPSATPVGRLAVLAGAVGYASLLASAFVARG</sequence>
<feature type="transmembrane region" description="Helical" evidence="1">
    <location>
        <begin position="182"/>
        <end position="203"/>
    </location>
</feature>
<feature type="transmembrane region" description="Helical" evidence="1">
    <location>
        <begin position="38"/>
        <end position="58"/>
    </location>
</feature>
<feature type="transmembrane region" description="Helical" evidence="1">
    <location>
        <begin position="274"/>
        <end position="294"/>
    </location>
</feature>
<feature type="transmembrane region" description="Helical" evidence="1">
    <location>
        <begin position="70"/>
        <end position="90"/>
    </location>
</feature>
<feature type="transmembrane region" description="Helical" evidence="1">
    <location>
        <begin position="306"/>
        <end position="328"/>
    </location>
</feature>
<keyword evidence="1" id="KW-1133">Transmembrane helix</keyword>
<dbReference type="Proteomes" id="UP000297053">
    <property type="component" value="Chromosome"/>
</dbReference>
<gene>
    <name evidence="2" type="ORF">E5139_11530</name>
</gene>
<accession>A0A4D6KDX9</accession>
<feature type="transmembrane region" description="Helical" evidence="1">
    <location>
        <begin position="240"/>
        <end position="262"/>
    </location>
</feature>
<dbReference type="OMA" id="FRGANER"/>
<feature type="transmembrane region" description="Helical" evidence="1">
    <location>
        <begin position="367"/>
        <end position="389"/>
    </location>
</feature>
<feature type="transmembrane region" description="Helical" evidence="1">
    <location>
        <begin position="215"/>
        <end position="234"/>
    </location>
</feature>
<evidence type="ECO:0000313" key="3">
    <source>
        <dbReference type="Proteomes" id="UP000297053"/>
    </source>
</evidence>
<feature type="transmembrane region" description="Helical" evidence="1">
    <location>
        <begin position="149"/>
        <end position="170"/>
    </location>
</feature>
<evidence type="ECO:0000256" key="1">
    <source>
        <dbReference type="SAM" id="Phobius"/>
    </source>
</evidence>
<dbReference type="RefSeq" id="WP_015762639.1">
    <property type="nucleotide sequence ID" value="NZ_CP039375.1"/>
</dbReference>
<feature type="transmembrane region" description="Helical" evidence="1">
    <location>
        <begin position="96"/>
        <end position="119"/>
    </location>
</feature>
<proteinExistence type="predicted"/>
<dbReference type="GeneID" id="42179576"/>
<organism evidence="2 3">
    <name type="scientific">Halomicrobium mukohataei</name>
    <dbReference type="NCBI Taxonomy" id="57705"/>
    <lineage>
        <taxon>Archaea</taxon>
        <taxon>Methanobacteriati</taxon>
        <taxon>Methanobacteriota</taxon>
        <taxon>Stenosarchaea group</taxon>
        <taxon>Halobacteria</taxon>
        <taxon>Halobacteriales</taxon>
        <taxon>Haloarculaceae</taxon>
        <taxon>Halomicrobium</taxon>
    </lineage>
</organism>
<name>A0A4D6KDX9_9EURY</name>
<reference evidence="2 3" key="2">
    <citation type="submission" date="2019-04" db="EMBL/GenBank/DDBJ databases">
        <authorList>
            <person name="Yang S."/>
            <person name="Wei W."/>
        </authorList>
    </citation>
    <scope>NUCLEOTIDE SEQUENCE [LARGE SCALE GENOMIC DNA]</scope>
    <source>
        <strain evidence="3">ZP60</strain>
    </source>
</reference>
<keyword evidence="1" id="KW-0812">Transmembrane</keyword>
<protein>
    <submittedName>
        <fullName evidence="2">Uncharacterized protein</fullName>
    </submittedName>
</protein>
<dbReference type="AlphaFoldDB" id="A0A4D6KDX9"/>
<reference evidence="2 3" key="1">
    <citation type="submission" date="2019-04" db="EMBL/GenBank/DDBJ databases">
        <title>Complete genome sequence of Arthrobacter sp. ZXY-2 associated with effective atrazine degradation and salt adaptation.</title>
        <authorList>
            <person name="Zhao X."/>
        </authorList>
    </citation>
    <scope>NUCLEOTIDE SEQUENCE [LARGE SCALE GENOMIC DNA]</scope>
    <source>
        <strain evidence="3">ZP60</strain>
    </source>
</reference>
<keyword evidence="1" id="KW-0472">Membrane</keyword>